<dbReference type="GO" id="GO:0046872">
    <property type="term" value="F:metal ion binding"/>
    <property type="evidence" value="ECO:0007669"/>
    <property type="project" value="InterPro"/>
</dbReference>
<organism evidence="1 2">
    <name type="scientific">Streptomyces lincolnensis</name>
    <dbReference type="NCBI Taxonomy" id="1915"/>
    <lineage>
        <taxon>Bacteria</taxon>
        <taxon>Bacillati</taxon>
        <taxon>Actinomycetota</taxon>
        <taxon>Actinomycetes</taxon>
        <taxon>Kitasatosporales</taxon>
        <taxon>Streptomycetaceae</taxon>
        <taxon>Streptomyces</taxon>
    </lineage>
</organism>
<dbReference type="RefSeq" id="WP_079164363.1">
    <property type="nucleotide sequence ID" value="NZ_CP016438.1"/>
</dbReference>
<protein>
    <submittedName>
        <fullName evidence="1">LmbV</fullName>
    </submittedName>
</protein>
<dbReference type="NCBIfam" id="TIGR03083">
    <property type="entry name" value="maleylpyruvate isomerase family mycothiol-dependent enzyme"/>
    <property type="match status" value="1"/>
</dbReference>
<dbReference type="InterPro" id="IPR034660">
    <property type="entry name" value="DinB/YfiT-like"/>
</dbReference>
<dbReference type="AlphaFoldDB" id="A0A1B1M1G5"/>
<dbReference type="InterPro" id="IPR017517">
    <property type="entry name" value="Maleyloyr_isom"/>
</dbReference>
<dbReference type="SMR" id="A0A1B1M1G5"/>
<dbReference type="KEGG" id="sls:SLINC_0254"/>
<proteinExistence type="predicted"/>
<sequence>MTSDALPRRTPGSWERAIYAIELQRKGLARLGSGVTALADEGRHLRAWLTSADAAAWRRPTRCAEWNVRDVVAHLASGELYNQACVHDDIASLGEWADDEAYNVGQVEMRRHLSHRDVFAEWDERHRDVVAAWGAMDPADPLTTSWGPYLVGLQAWHIASEYATHADDIGVPVPAERAASRLDWRLAFSQYAVEECELGLTVEPAEGDSVLVRDGAGAGAELVLTREQFVAAVSARLPYDAVADDPAVHALLRRMTVLVGP</sequence>
<evidence type="ECO:0000313" key="2">
    <source>
        <dbReference type="Proteomes" id="UP000092598"/>
    </source>
</evidence>
<reference evidence="1 2" key="1">
    <citation type="submission" date="2016-07" db="EMBL/GenBank/DDBJ databases">
        <title>Enhancement of antibiotic productionsby engineered nitrateutilization in actinobacteria.</title>
        <authorList>
            <person name="Meng S.C."/>
        </authorList>
    </citation>
    <scope>NUCLEOTIDE SEQUENCE [LARGE SCALE GENOMIC DNA]</scope>
    <source>
        <strain evidence="1 2">NRRL 2936</strain>
    </source>
</reference>
<dbReference type="EMBL" id="CP016438">
    <property type="protein sequence ID" value="ANS62478.1"/>
    <property type="molecule type" value="Genomic_DNA"/>
</dbReference>
<dbReference type="InterPro" id="IPR024344">
    <property type="entry name" value="MDMPI_metal-binding"/>
</dbReference>
<dbReference type="Proteomes" id="UP000092598">
    <property type="component" value="Chromosome"/>
</dbReference>
<dbReference type="SUPFAM" id="SSF109854">
    <property type="entry name" value="DinB/YfiT-like putative metalloenzymes"/>
    <property type="match status" value="1"/>
</dbReference>
<dbReference type="Gene3D" id="1.20.120.450">
    <property type="entry name" value="dinb family like domain"/>
    <property type="match status" value="1"/>
</dbReference>
<dbReference type="Pfam" id="PF11716">
    <property type="entry name" value="MDMPI_N"/>
    <property type="match status" value="1"/>
</dbReference>
<accession>A0A1B1M1G5</accession>
<dbReference type="STRING" id="1915.SLINC_0254"/>
<name>A0A1B1M1G5_STRLN</name>
<keyword evidence="2" id="KW-1185">Reference proteome</keyword>
<dbReference type="OrthoDB" id="5185819at2"/>
<gene>
    <name evidence="1" type="ORF">SLINC_0254</name>
</gene>
<evidence type="ECO:0000313" key="1">
    <source>
        <dbReference type="EMBL" id="ANS62478.1"/>
    </source>
</evidence>